<proteinExistence type="predicted"/>
<dbReference type="SUPFAM" id="SSF57424">
    <property type="entry name" value="LDL receptor-like module"/>
    <property type="match status" value="1"/>
</dbReference>
<dbReference type="InterPro" id="IPR002172">
    <property type="entry name" value="LDrepeatLR_classA_rpt"/>
</dbReference>
<evidence type="ECO:0000256" key="2">
    <source>
        <dbReference type="PROSITE-ProRule" id="PRU00124"/>
    </source>
</evidence>
<dbReference type="CDD" id="cd00112">
    <property type="entry name" value="LDLa"/>
    <property type="match status" value="1"/>
</dbReference>
<keyword evidence="4" id="KW-0675">Receptor</keyword>
<evidence type="ECO:0000256" key="1">
    <source>
        <dbReference type="ARBA" id="ARBA00023157"/>
    </source>
</evidence>
<comment type="caution">
    <text evidence="2">Lacks conserved residue(s) required for the propagation of feature annotation.</text>
</comment>
<name>A0A2M4DQQ4_ANODA</name>
<dbReference type="PROSITE" id="PS01209">
    <property type="entry name" value="LDLRA_1"/>
    <property type="match status" value="1"/>
</dbReference>
<dbReference type="InterPro" id="IPR023415">
    <property type="entry name" value="LDLR_class-A_CS"/>
</dbReference>
<feature type="signal peptide" evidence="3">
    <location>
        <begin position="1"/>
        <end position="30"/>
    </location>
</feature>
<dbReference type="Pfam" id="PF00057">
    <property type="entry name" value="Ldl_recept_a"/>
    <property type="match status" value="1"/>
</dbReference>
<keyword evidence="1 2" id="KW-1015">Disulfide bond</keyword>
<sequence length="370" mass="41068">MGGAIGRGCWWWWPIALLLVLAYTTSTIHAESLLGIGGGSVYNNETDVPCPFGTFKCSEGKCIPQTSVCNYQKDCDKGEDEFNHCPPPECEPGQISCGLSVLNERSWLPGYSRCGMVVCCVGVVAASACRYRKFAAGVVVLVAPGWCVSVCGRCRVGILVCTVRRCSGWLVCLRGPSSSGCWWSCWWVSPLGCSSWSRCVDSVLQCSAHRGWCGSSGAVGWSFPRWRCGRLRWGPVLWLPAVFSWVGFGDWWCGRAVASWRVLAWLATVLLCSATRTPTSATRCTMPCRVARIRPRPDSSRPISTRYRWRWAVAPKARERAASGRWWAPVGVALPGHHRPDRSRNRYQRYWHRAASHTGPHPSSTCDRRS</sequence>
<dbReference type="EMBL" id="GGFL01015715">
    <property type="protein sequence ID" value="MBW79893.1"/>
    <property type="molecule type" value="Transcribed_RNA"/>
</dbReference>
<feature type="disulfide bond" evidence="2">
    <location>
        <begin position="50"/>
        <end position="62"/>
    </location>
</feature>
<dbReference type="PROSITE" id="PS50068">
    <property type="entry name" value="LDLRA_2"/>
    <property type="match status" value="1"/>
</dbReference>
<accession>A0A2M4DQQ4</accession>
<keyword evidence="3" id="KW-0732">Signal</keyword>
<evidence type="ECO:0000313" key="4">
    <source>
        <dbReference type="EMBL" id="MBW79893.1"/>
    </source>
</evidence>
<dbReference type="Gene3D" id="4.10.400.10">
    <property type="entry name" value="Low-density Lipoprotein Receptor"/>
    <property type="match status" value="1"/>
</dbReference>
<organism evidence="4">
    <name type="scientific">Anopheles darlingi</name>
    <name type="common">Mosquito</name>
    <dbReference type="NCBI Taxonomy" id="43151"/>
    <lineage>
        <taxon>Eukaryota</taxon>
        <taxon>Metazoa</taxon>
        <taxon>Ecdysozoa</taxon>
        <taxon>Arthropoda</taxon>
        <taxon>Hexapoda</taxon>
        <taxon>Insecta</taxon>
        <taxon>Pterygota</taxon>
        <taxon>Neoptera</taxon>
        <taxon>Endopterygota</taxon>
        <taxon>Diptera</taxon>
        <taxon>Nematocera</taxon>
        <taxon>Culicoidea</taxon>
        <taxon>Culicidae</taxon>
        <taxon>Anophelinae</taxon>
        <taxon>Anopheles</taxon>
    </lineage>
</organism>
<protein>
    <submittedName>
        <fullName evidence="4">Putative low-density lipoprotein receptor ldl</fullName>
    </submittedName>
</protein>
<dbReference type="VEuPathDB" id="VectorBase:ADAR2_009941"/>
<dbReference type="SMART" id="SM00192">
    <property type="entry name" value="LDLa"/>
    <property type="match status" value="1"/>
</dbReference>
<dbReference type="VEuPathDB" id="VectorBase:ADAC003712"/>
<reference evidence="4" key="1">
    <citation type="submission" date="2018-01" db="EMBL/GenBank/DDBJ databases">
        <title>An insight into the sialome of Amazonian anophelines.</title>
        <authorList>
            <person name="Ribeiro J.M."/>
            <person name="Scarpassa V."/>
            <person name="Calvo E."/>
        </authorList>
    </citation>
    <scope>NUCLEOTIDE SEQUENCE</scope>
</reference>
<dbReference type="AlphaFoldDB" id="A0A2M4DQQ4"/>
<feature type="disulfide bond" evidence="2">
    <location>
        <begin position="57"/>
        <end position="75"/>
    </location>
</feature>
<keyword evidence="4" id="KW-0449">Lipoprotein</keyword>
<evidence type="ECO:0000256" key="3">
    <source>
        <dbReference type="SAM" id="SignalP"/>
    </source>
</evidence>
<dbReference type="InterPro" id="IPR036055">
    <property type="entry name" value="LDL_receptor-like_sf"/>
</dbReference>
<feature type="chain" id="PRO_5014999242" evidence="3">
    <location>
        <begin position="31"/>
        <end position="370"/>
    </location>
</feature>